<dbReference type="InterPro" id="IPR001907">
    <property type="entry name" value="ClpP"/>
</dbReference>
<name>A0A0F9SFZ0_9ZZZZ</name>
<keyword evidence="3" id="KW-0378">Hydrolase</keyword>
<dbReference type="EMBL" id="LAZR01000466">
    <property type="protein sequence ID" value="KKN67770.1"/>
    <property type="molecule type" value="Genomic_DNA"/>
</dbReference>
<dbReference type="PANTHER" id="PTHR10381:SF70">
    <property type="entry name" value="ATP-DEPENDENT CLP PROTEASE PROTEOLYTIC SUBUNIT"/>
    <property type="match status" value="1"/>
</dbReference>
<protein>
    <recommendedName>
        <fullName evidence="5">Endopeptidase Clp</fullName>
    </recommendedName>
</protein>
<dbReference type="PRINTS" id="PR00127">
    <property type="entry name" value="CLPPROTEASEP"/>
</dbReference>
<dbReference type="Pfam" id="PF00574">
    <property type="entry name" value="CLP_protease"/>
    <property type="match status" value="1"/>
</dbReference>
<dbReference type="GO" id="GO:0009368">
    <property type="term" value="C:endopeptidase Clp complex"/>
    <property type="evidence" value="ECO:0007669"/>
    <property type="project" value="TreeGrafter"/>
</dbReference>
<evidence type="ECO:0008006" key="5">
    <source>
        <dbReference type="Google" id="ProtNLM"/>
    </source>
</evidence>
<dbReference type="AlphaFoldDB" id="A0A0F9SFZ0"/>
<dbReference type="PANTHER" id="PTHR10381">
    <property type="entry name" value="ATP-DEPENDENT CLP PROTEASE PROTEOLYTIC SUBUNIT"/>
    <property type="match status" value="1"/>
</dbReference>
<dbReference type="Gene3D" id="3.90.226.10">
    <property type="entry name" value="2-enoyl-CoA Hydratase, Chain A, domain 1"/>
    <property type="match status" value="1"/>
</dbReference>
<dbReference type="InterPro" id="IPR023562">
    <property type="entry name" value="ClpP/TepA"/>
</dbReference>
<comment type="similarity">
    <text evidence="1">Belongs to the peptidase S14 family.</text>
</comment>
<organism evidence="4">
    <name type="scientific">marine sediment metagenome</name>
    <dbReference type="NCBI Taxonomy" id="412755"/>
    <lineage>
        <taxon>unclassified sequences</taxon>
        <taxon>metagenomes</taxon>
        <taxon>ecological metagenomes</taxon>
    </lineage>
</organism>
<dbReference type="GO" id="GO:0006515">
    <property type="term" value="P:protein quality control for misfolded or incompletely synthesized proteins"/>
    <property type="evidence" value="ECO:0007669"/>
    <property type="project" value="TreeGrafter"/>
</dbReference>
<keyword evidence="2" id="KW-0963">Cytoplasm</keyword>
<comment type="caution">
    <text evidence="4">The sequence shown here is derived from an EMBL/GenBank/DDBJ whole genome shotgun (WGS) entry which is preliminary data.</text>
</comment>
<dbReference type="InterPro" id="IPR029045">
    <property type="entry name" value="ClpP/crotonase-like_dom_sf"/>
</dbReference>
<dbReference type="GO" id="GO:0004176">
    <property type="term" value="F:ATP-dependent peptidase activity"/>
    <property type="evidence" value="ECO:0007669"/>
    <property type="project" value="InterPro"/>
</dbReference>
<gene>
    <name evidence="4" type="ORF">LCGC14_0458030</name>
</gene>
<proteinExistence type="inferred from homology"/>
<dbReference type="GO" id="GO:0051117">
    <property type="term" value="F:ATPase binding"/>
    <property type="evidence" value="ECO:0007669"/>
    <property type="project" value="TreeGrafter"/>
</dbReference>
<dbReference type="SUPFAM" id="SSF52096">
    <property type="entry name" value="ClpP/crotonase"/>
    <property type="match status" value="1"/>
</dbReference>
<dbReference type="GO" id="GO:0004252">
    <property type="term" value="F:serine-type endopeptidase activity"/>
    <property type="evidence" value="ECO:0007669"/>
    <property type="project" value="InterPro"/>
</dbReference>
<evidence type="ECO:0000256" key="1">
    <source>
        <dbReference type="ARBA" id="ARBA00007039"/>
    </source>
</evidence>
<evidence type="ECO:0000256" key="2">
    <source>
        <dbReference type="ARBA" id="ARBA00022490"/>
    </source>
</evidence>
<accession>A0A0F9SFZ0</accession>
<sequence>MTSDAIAGTAFPEGLIESQKRVFEQEARKLAAEAEREELKLAAEHRLVALDLSSDRFHRVYQFDNPIVGLTVKICMTQLAEWHRLYPGEDISIVFNSPGGDIIEGFALFDYILYLRNLGHAIHTTSLGMAASMAGVLLQAGTTRTMGRGAWLLLHEGSIGAIGSMGAVEDQLAWVKKMQDRILDIYSDRSIMARADIALHWQRRDWWMSADEALGYGFIDGIGLVRGD</sequence>
<reference evidence="4" key="1">
    <citation type="journal article" date="2015" name="Nature">
        <title>Complex archaea that bridge the gap between prokaryotes and eukaryotes.</title>
        <authorList>
            <person name="Spang A."/>
            <person name="Saw J.H."/>
            <person name="Jorgensen S.L."/>
            <person name="Zaremba-Niedzwiedzka K."/>
            <person name="Martijn J."/>
            <person name="Lind A.E."/>
            <person name="van Eijk R."/>
            <person name="Schleper C."/>
            <person name="Guy L."/>
            <person name="Ettema T.J."/>
        </authorList>
    </citation>
    <scope>NUCLEOTIDE SEQUENCE</scope>
</reference>
<evidence type="ECO:0000313" key="4">
    <source>
        <dbReference type="EMBL" id="KKN67770.1"/>
    </source>
</evidence>
<evidence type="ECO:0000256" key="3">
    <source>
        <dbReference type="ARBA" id="ARBA00022801"/>
    </source>
</evidence>